<protein>
    <submittedName>
        <fullName evidence="2">Uncharacterized protein</fullName>
    </submittedName>
</protein>
<gene>
    <name evidence="2" type="ORF">Taro_053704</name>
</gene>
<feature type="transmembrane region" description="Helical" evidence="1">
    <location>
        <begin position="189"/>
        <end position="216"/>
    </location>
</feature>
<reference evidence="2" key="1">
    <citation type="submission" date="2017-07" db="EMBL/GenBank/DDBJ databases">
        <title>Taro Niue Genome Assembly and Annotation.</title>
        <authorList>
            <person name="Atibalentja N."/>
            <person name="Keating K."/>
            <person name="Fields C.J."/>
        </authorList>
    </citation>
    <scope>NUCLEOTIDE SEQUENCE</scope>
    <source>
        <strain evidence="2">Niue_2</strain>
        <tissue evidence="2">Leaf</tissue>
    </source>
</reference>
<dbReference type="AlphaFoldDB" id="A0A843XNK4"/>
<comment type="caution">
    <text evidence="2">The sequence shown here is derived from an EMBL/GenBank/DDBJ whole genome shotgun (WGS) entry which is preliminary data.</text>
</comment>
<sequence>MDTVLHAEVRCQVLASPLMSSVFPSRCATLGSTKLLVLWLCMGCVSWSNNEDDLAFPMFPSPYGWLATFSDLSGVPVSRAVSCVLALVDGPSGGFRKGCRACLCLLGFSLGYECARVDSLVSQTLVLRGKRWWIVAWCRLWSSLSWVCVSEVVVVLFRCGPASPSHCLPLRWFRSRVGRLGMGPQLGRAAVVGCVVFCCGSLAALYLGRCCFHIVFDSAGSVGVVFDPTLVVGRGITLFRCFVVLCSTCFPLYYFVE</sequence>
<evidence type="ECO:0000313" key="2">
    <source>
        <dbReference type="EMBL" id="MQM20680.1"/>
    </source>
</evidence>
<dbReference type="Proteomes" id="UP000652761">
    <property type="component" value="Unassembled WGS sequence"/>
</dbReference>
<keyword evidence="1" id="KW-0472">Membrane</keyword>
<dbReference type="EMBL" id="NMUH01010067">
    <property type="protein sequence ID" value="MQM20680.1"/>
    <property type="molecule type" value="Genomic_DNA"/>
</dbReference>
<keyword evidence="1" id="KW-1133">Transmembrane helix</keyword>
<keyword evidence="3" id="KW-1185">Reference proteome</keyword>
<organism evidence="2 3">
    <name type="scientific">Colocasia esculenta</name>
    <name type="common">Wild taro</name>
    <name type="synonym">Arum esculentum</name>
    <dbReference type="NCBI Taxonomy" id="4460"/>
    <lineage>
        <taxon>Eukaryota</taxon>
        <taxon>Viridiplantae</taxon>
        <taxon>Streptophyta</taxon>
        <taxon>Embryophyta</taxon>
        <taxon>Tracheophyta</taxon>
        <taxon>Spermatophyta</taxon>
        <taxon>Magnoliopsida</taxon>
        <taxon>Liliopsida</taxon>
        <taxon>Araceae</taxon>
        <taxon>Aroideae</taxon>
        <taxon>Colocasieae</taxon>
        <taxon>Colocasia</taxon>
    </lineage>
</organism>
<evidence type="ECO:0000256" key="1">
    <source>
        <dbReference type="SAM" id="Phobius"/>
    </source>
</evidence>
<name>A0A843XNK4_COLES</name>
<accession>A0A843XNK4</accession>
<keyword evidence="1" id="KW-0812">Transmembrane</keyword>
<feature type="transmembrane region" description="Helical" evidence="1">
    <location>
        <begin position="236"/>
        <end position="256"/>
    </location>
</feature>
<evidence type="ECO:0000313" key="3">
    <source>
        <dbReference type="Proteomes" id="UP000652761"/>
    </source>
</evidence>
<proteinExistence type="predicted"/>